<dbReference type="RefSeq" id="WP_129886249.1">
    <property type="nucleotide sequence ID" value="NZ_CP035758.1"/>
</dbReference>
<sequence>MGKPVLVIVNGLPGTGKTTLSRRLAADLKLPVFGRDSLYETLYDALEGQANDRQSRLGHASFALLYHVADTILAADKSLIVEGFFGNIELRSAEFLQLQQRTDLAPLQILCHADGELLLERFLARMESSERHGGHQDRKWLEQHKERLLRGQLAPLKLAGQLLEIDTTAPHSSAYAKLLGQVQRVLANGHSL</sequence>
<dbReference type="InterPro" id="IPR027417">
    <property type="entry name" value="P-loop_NTPase"/>
</dbReference>
<dbReference type="KEGG" id="kbs:EPA93_06395"/>
<accession>A0A4P6JKZ5</accession>
<keyword evidence="1" id="KW-0067">ATP-binding</keyword>
<dbReference type="Proteomes" id="UP000290365">
    <property type="component" value="Chromosome"/>
</dbReference>
<keyword evidence="1" id="KW-0547">Nucleotide-binding</keyword>
<evidence type="ECO:0000313" key="2">
    <source>
        <dbReference type="Proteomes" id="UP000290365"/>
    </source>
</evidence>
<name>A0A4P6JKZ5_KTERU</name>
<dbReference type="PANTHER" id="PTHR37807">
    <property type="entry name" value="OS07G0160300 PROTEIN"/>
    <property type="match status" value="1"/>
</dbReference>
<dbReference type="Gene3D" id="3.40.50.300">
    <property type="entry name" value="P-loop containing nucleotide triphosphate hydrolases"/>
    <property type="match status" value="1"/>
</dbReference>
<dbReference type="CDD" id="cd01983">
    <property type="entry name" value="SIMIBI"/>
    <property type="match status" value="1"/>
</dbReference>
<organism evidence="1 2">
    <name type="scientific">Ktedonosporobacter rubrisoli</name>
    <dbReference type="NCBI Taxonomy" id="2509675"/>
    <lineage>
        <taxon>Bacteria</taxon>
        <taxon>Bacillati</taxon>
        <taxon>Chloroflexota</taxon>
        <taxon>Ktedonobacteria</taxon>
        <taxon>Ktedonobacterales</taxon>
        <taxon>Ktedonosporobacteraceae</taxon>
        <taxon>Ktedonosporobacter</taxon>
    </lineage>
</organism>
<gene>
    <name evidence="1" type="ORF">EPA93_06395</name>
</gene>
<dbReference type="SUPFAM" id="SSF52540">
    <property type="entry name" value="P-loop containing nucleoside triphosphate hydrolases"/>
    <property type="match status" value="1"/>
</dbReference>
<dbReference type="GO" id="GO:0005524">
    <property type="term" value="F:ATP binding"/>
    <property type="evidence" value="ECO:0007669"/>
    <property type="project" value="UniProtKB-KW"/>
</dbReference>
<dbReference type="OrthoDB" id="1201990at2"/>
<dbReference type="PANTHER" id="PTHR37807:SF3">
    <property type="entry name" value="OS07G0160300 PROTEIN"/>
    <property type="match status" value="1"/>
</dbReference>
<reference evidence="1 2" key="1">
    <citation type="submission" date="2019-01" db="EMBL/GenBank/DDBJ databases">
        <title>Ktedonosporobacter rubrisoli SCAWS-G2.</title>
        <authorList>
            <person name="Huang Y."/>
            <person name="Yan B."/>
        </authorList>
    </citation>
    <scope>NUCLEOTIDE SEQUENCE [LARGE SCALE GENOMIC DNA]</scope>
    <source>
        <strain evidence="1 2">SCAWS-G2</strain>
    </source>
</reference>
<dbReference type="EMBL" id="CP035758">
    <property type="protein sequence ID" value="QBD75652.1"/>
    <property type="molecule type" value="Genomic_DNA"/>
</dbReference>
<proteinExistence type="predicted"/>
<dbReference type="AlphaFoldDB" id="A0A4P6JKZ5"/>
<dbReference type="Pfam" id="PF13671">
    <property type="entry name" value="AAA_33"/>
    <property type="match status" value="1"/>
</dbReference>
<keyword evidence="2" id="KW-1185">Reference proteome</keyword>
<protein>
    <submittedName>
        <fullName evidence="1">ATP-binding protein</fullName>
    </submittedName>
</protein>
<evidence type="ECO:0000313" key="1">
    <source>
        <dbReference type="EMBL" id="QBD75652.1"/>
    </source>
</evidence>